<evidence type="ECO:0008006" key="8">
    <source>
        <dbReference type="Google" id="ProtNLM"/>
    </source>
</evidence>
<evidence type="ECO:0000259" key="4">
    <source>
        <dbReference type="PROSITE" id="PS50048"/>
    </source>
</evidence>
<protein>
    <recommendedName>
        <fullName evidence="8">C2H2-type domain-containing protein</fullName>
    </recommendedName>
</protein>
<comment type="caution">
    <text evidence="6">The sequence shown here is derived from an EMBL/GenBank/DDBJ whole genome shotgun (WGS) entry which is preliminary data.</text>
</comment>
<name>A0A9W7SK45_9PEZI</name>
<dbReference type="EMBL" id="RIBY02002334">
    <property type="protein sequence ID" value="KAH9819312.1"/>
    <property type="molecule type" value="Genomic_DNA"/>
</dbReference>
<evidence type="ECO:0000313" key="7">
    <source>
        <dbReference type="Proteomes" id="UP001138500"/>
    </source>
</evidence>
<gene>
    <name evidence="6" type="ORF">Tdes44962_MAKER05258</name>
</gene>
<reference evidence="6 7" key="1">
    <citation type="journal article" date="2018" name="IMA Fungus">
        <title>IMA Genome-F 10: Nine draft genome sequences of Claviceps purpurea s.lat., including C. arundinis, C. humidiphila, and C. cf. spartinae, pseudomolecules for the pitch canker pathogen Fusarium circinatum, draft genome of Davidsoniella eucalypti, Grosmannia galeiformis, Quambalaria eucalypti, and Teratosphaeria destructans.</title>
        <authorList>
            <person name="Wingfield B.D."/>
            <person name="Liu M."/>
            <person name="Nguyen H.D."/>
            <person name="Lane F.A."/>
            <person name="Morgan S.W."/>
            <person name="De Vos L."/>
            <person name="Wilken P.M."/>
            <person name="Duong T.A."/>
            <person name="Aylward J."/>
            <person name="Coetzee M.P."/>
            <person name="Dadej K."/>
            <person name="De Beer Z.W."/>
            <person name="Findlay W."/>
            <person name="Havenga M."/>
            <person name="Kolarik M."/>
            <person name="Menzies J.G."/>
            <person name="Naidoo K."/>
            <person name="Pochopski O."/>
            <person name="Shoukouhi P."/>
            <person name="Santana Q.C."/>
            <person name="Seifert K.A."/>
            <person name="Soal N."/>
            <person name="Steenkamp E.T."/>
            <person name="Tatham C.T."/>
            <person name="van der Nest M.A."/>
            <person name="Wingfield M.J."/>
        </authorList>
    </citation>
    <scope>NUCLEOTIDE SEQUENCE [LARGE SCALE GENOMIC DNA]</scope>
    <source>
        <strain evidence="6">CMW44962</strain>
    </source>
</reference>
<dbReference type="PROSITE" id="PS50048">
    <property type="entry name" value="ZN2_CY6_FUNGAL_2"/>
    <property type="match status" value="1"/>
</dbReference>
<dbReference type="SUPFAM" id="SSF57701">
    <property type="entry name" value="Zn2/Cys6 DNA-binding domain"/>
    <property type="match status" value="1"/>
</dbReference>
<proteinExistence type="predicted"/>
<keyword evidence="1" id="KW-0539">Nucleus</keyword>
<feature type="domain" description="C2H2-type" evidence="5">
    <location>
        <begin position="225"/>
        <end position="255"/>
    </location>
</feature>
<dbReference type="SMART" id="SM00355">
    <property type="entry name" value="ZnF_C2H2"/>
    <property type="match status" value="1"/>
</dbReference>
<evidence type="ECO:0000256" key="2">
    <source>
        <dbReference type="PROSITE-ProRule" id="PRU00042"/>
    </source>
</evidence>
<sequence>MGLISTTVYKVLFKELQQLYRRHDSGGPNVTEPVNAPDFADFYEADTHALICLTPWLYTGQDQVFSFQLPWESTNPGPPCFSCLERRILCDRRKPDCARCNKLAGLFPEEDKCHYPKVLGSVGSQSFTAAQESQHENQFPRVPSFDIPPFNPLDEAPGEQQGSSSTEKMSSGKQEPRRLEQRQPRKKQRQLIKKQEQLTPEQKQSEPETPPQSRHKAFAPQTPHFKCDFPGCDRTFPRETGMKLHRTRSHGPRKDWPPAS</sequence>
<keyword evidence="2" id="KW-0863">Zinc-finger</keyword>
<evidence type="ECO:0000256" key="3">
    <source>
        <dbReference type="SAM" id="MobiDB-lite"/>
    </source>
</evidence>
<reference evidence="6 7" key="2">
    <citation type="journal article" date="2021" name="Curr. Genet.">
        <title>Genetic response to nitrogen starvation in the aggressive Eucalyptus foliar pathogen Teratosphaeria destructans.</title>
        <authorList>
            <person name="Havenga M."/>
            <person name="Wingfield B.D."/>
            <person name="Wingfield M.J."/>
            <person name="Dreyer L.L."/>
            <person name="Roets F."/>
            <person name="Aylward J."/>
        </authorList>
    </citation>
    <scope>NUCLEOTIDE SEQUENCE [LARGE SCALE GENOMIC DNA]</scope>
    <source>
        <strain evidence="6">CMW44962</strain>
    </source>
</reference>
<organism evidence="6 7">
    <name type="scientific">Teratosphaeria destructans</name>
    <dbReference type="NCBI Taxonomy" id="418781"/>
    <lineage>
        <taxon>Eukaryota</taxon>
        <taxon>Fungi</taxon>
        <taxon>Dikarya</taxon>
        <taxon>Ascomycota</taxon>
        <taxon>Pezizomycotina</taxon>
        <taxon>Dothideomycetes</taxon>
        <taxon>Dothideomycetidae</taxon>
        <taxon>Mycosphaerellales</taxon>
        <taxon>Teratosphaeriaceae</taxon>
        <taxon>Teratosphaeria</taxon>
    </lineage>
</organism>
<keyword evidence="2" id="KW-0479">Metal-binding</keyword>
<evidence type="ECO:0000256" key="1">
    <source>
        <dbReference type="ARBA" id="ARBA00023242"/>
    </source>
</evidence>
<feature type="region of interest" description="Disordered" evidence="3">
    <location>
        <begin position="127"/>
        <end position="260"/>
    </location>
</feature>
<keyword evidence="7" id="KW-1185">Reference proteome</keyword>
<feature type="compositionally biased region" description="Polar residues" evidence="3">
    <location>
        <begin position="160"/>
        <end position="172"/>
    </location>
</feature>
<dbReference type="GO" id="GO:0008270">
    <property type="term" value="F:zinc ion binding"/>
    <property type="evidence" value="ECO:0007669"/>
    <property type="project" value="UniProtKB-KW"/>
</dbReference>
<dbReference type="InterPro" id="IPR001138">
    <property type="entry name" value="Zn2Cys6_DnaBD"/>
</dbReference>
<dbReference type="SUPFAM" id="SSF57667">
    <property type="entry name" value="beta-beta-alpha zinc fingers"/>
    <property type="match status" value="1"/>
</dbReference>
<dbReference type="PROSITE" id="PS00028">
    <property type="entry name" value="ZINC_FINGER_C2H2_1"/>
    <property type="match status" value="1"/>
</dbReference>
<dbReference type="PROSITE" id="PS50157">
    <property type="entry name" value="ZINC_FINGER_C2H2_2"/>
    <property type="match status" value="1"/>
</dbReference>
<feature type="compositionally biased region" description="Basic and acidic residues" evidence="3">
    <location>
        <begin position="174"/>
        <end position="183"/>
    </location>
</feature>
<dbReference type="GO" id="GO:0000981">
    <property type="term" value="F:DNA-binding transcription factor activity, RNA polymerase II-specific"/>
    <property type="evidence" value="ECO:0007669"/>
    <property type="project" value="InterPro"/>
</dbReference>
<dbReference type="OrthoDB" id="4356994at2759"/>
<dbReference type="Proteomes" id="UP001138500">
    <property type="component" value="Unassembled WGS sequence"/>
</dbReference>
<evidence type="ECO:0000259" key="5">
    <source>
        <dbReference type="PROSITE" id="PS50157"/>
    </source>
</evidence>
<dbReference type="InterPro" id="IPR036236">
    <property type="entry name" value="Znf_C2H2_sf"/>
</dbReference>
<dbReference type="InterPro" id="IPR013087">
    <property type="entry name" value="Znf_C2H2_type"/>
</dbReference>
<dbReference type="InterPro" id="IPR036864">
    <property type="entry name" value="Zn2-C6_fun-type_DNA-bd_sf"/>
</dbReference>
<evidence type="ECO:0000313" key="6">
    <source>
        <dbReference type="EMBL" id="KAH9819312.1"/>
    </source>
</evidence>
<accession>A0A9W7SK45</accession>
<keyword evidence="2" id="KW-0862">Zinc</keyword>
<feature type="domain" description="Zn(2)-C6 fungal-type" evidence="4">
    <location>
        <begin position="79"/>
        <end position="115"/>
    </location>
</feature>
<dbReference type="AlphaFoldDB" id="A0A9W7SK45"/>